<gene>
    <name evidence="10" type="ORF">GCM10007359_10990</name>
</gene>
<sequence>MEKNEQGLSQSAYPSASAFEQTAQYQQVPSAEDDPQPFGAQSTGGLPVGAFGAPGTLPRTSPAQAAPAAAASSSEPTKPLEKTSLPHPNALPVVSAEGAFGPVAEDPFSPAEPKEEDLAPLTTTVTPISVAETPSTTDGMQQAAYPSVAPQTSGIPKVAYKRKLGAGQAVRSSIKSFMQPNQSLTVPIRGVARVAQRQFTMAAKVNRERFVQKQEEARAVLNFTVRLAETMFHYGADTMDVDSAIVAVCSTYGLDDVEVDVTSQSVLINYVSDISVDEENKQLFSSFGARTSERFTHTVVRVVRSNSENYSSLEAIYRLIHAITEKGLDRKAAERRLHEINTRPKLFSPAGILGFNLLMAVAFTFGVGGSWRAAILSFFVFIAVHFAMQWVGRLKLPSFFTMAVGSGVITSAAMYVTHEASVTEALNFYVSGPHVVAAGLMMLLPTARLVSASQDALTGYPLTSAGKFVTTGVSFIGLVVGIALALTVMSFFDAVSMDIRQAVFNPPPLWVSVAGMALGSVAVVAAAQGTWKNMFWVLVVSLSGQAVYYGMSALVDQEPGKLNVALGAFVVGSVSAVLAFRLHSPQSIFAVPGIMFLLPGLTIFRGLYSVVIDPDPLAGIANILDASATILTLSAGVILGIYITQNIIQRIIERRHPEDQHHAPTGSFEAPINR</sequence>
<feature type="transmembrane region" description="Helical" evidence="8">
    <location>
        <begin position="509"/>
        <end position="527"/>
    </location>
</feature>
<evidence type="ECO:0000256" key="4">
    <source>
        <dbReference type="ARBA" id="ARBA00022989"/>
    </source>
</evidence>
<feature type="transmembrane region" description="Helical" evidence="8">
    <location>
        <begin position="468"/>
        <end position="489"/>
    </location>
</feature>
<reference evidence="10 11" key="1">
    <citation type="journal article" date="2014" name="Int. J. Syst. Evol. Microbiol.">
        <title>Complete genome sequence of Corynebacterium casei LMG S-19264T (=DSM 44701T), isolated from a smear-ripened cheese.</title>
        <authorList>
            <consortium name="US DOE Joint Genome Institute (JGI-PGF)"/>
            <person name="Walter F."/>
            <person name="Albersmeier A."/>
            <person name="Kalinowski J."/>
            <person name="Ruckert C."/>
        </authorList>
    </citation>
    <scope>NUCLEOTIDE SEQUENCE [LARGE SCALE GENOMIC DNA]</scope>
    <source>
        <strain evidence="10 11">CCM 8669</strain>
    </source>
</reference>
<feature type="compositionally biased region" description="Polar residues" evidence="7">
    <location>
        <begin position="1"/>
        <end position="29"/>
    </location>
</feature>
<evidence type="ECO:0000256" key="3">
    <source>
        <dbReference type="ARBA" id="ARBA00022692"/>
    </source>
</evidence>
<evidence type="ECO:0000256" key="2">
    <source>
        <dbReference type="ARBA" id="ARBA00022475"/>
    </source>
</evidence>
<dbReference type="GO" id="GO:0022857">
    <property type="term" value="F:transmembrane transporter activity"/>
    <property type="evidence" value="ECO:0007669"/>
    <property type="project" value="InterPro"/>
</dbReference>
<dbReference type="GO" id="GO:0005886">
    <property type="term" value="C:plasma membrane"/>
    <property type="evidence" value="ECO:0007669"/>
    <property type="project" value="UniProtKB-SubCell"/>
</dbReference>
<feature type="region of interest" description="Disordered" evidence="7">
    <location>
        <begin position="1"/>
        <end position="93"/>
    </location>
</feature>
<evidence type="ECO:0000256" key="6">
    <source>
        <dbReference type="ARBA" id="ARBA00034125"/>
    </source>
</evidence>
<feature type="transmembrane region" description="Helical" evidence="8">
    <location>
        <begin position="534"/>
        <end position="551"/>
    </location>
</feature>
<comment type="subcellular location">
    <subcellularLocation>
        <location evidence="1">Cell membrane</location>
        <topology evidence="1">Multi-pass membrane protein</topology>
    </subcellularLocation>
</comment>
<dbReference type="Pfam" id="PF06738">
    <property type="entry name" value="ThrE"/>
    <property type="match status" value="2"/>
</dbReference>
<name>A0A917IRZ1_9MICC</name>
<evidence type="ECO:0000256" key="8">
    <source>
        <dbReference type="SAM" id="Phobius"/>
    </source>
</evidence>
<feature type="transmembrane region" description="Helical" evidence="8">
    <location>
        <begin position="620"/>
        <end position="644"/>
    </location>
</feature>
<feature type="compositionally biased region" description="Low complexity" evidence="7">
    <location>
        <begin position="61"/>
        <end position="74"/>
    </location>
</feature>
<feature type="transmembrane region" description="Helical" evidence="8">
    <location>
        <begin position="428"/>
        <end position="447"/>
    </location>
</feature>
<protein>
    <recommendedName>
        <fullName evidence="9">Threonine/serine exporter-like N-terminal domain-containing protein</fullName>
    </recommendedName>
</protein>
<evidence type="ECO:0000256" key="5">
    <source>
        <dbReference type="ARBA" id="ARBA00023136"/>
    </source>
</evidence>
<feature type="domain" description="Threonine/serine exporter-like N-terminal" evidence="9">
    <location>
        <begin position="223"/>
        <end position="488"/>
    </location>
</feature>
<feature type="domain" description="Threonine/serine exporter-like N-terminal" evidence="9">
    <location>
        <begin position="507"/>
        <end position="643"/>
    </location>
</feature>
<comment type="caution">
    <text evidence="10">The sequence shown here is derived from an EMBL/GenBank/DDBJ whole genome shotgun (WGS) entry which is preliminary data.</text>
</comment>
<keyword evidence="11" id="KW-1185">Reference proteome</keyword>
<organism evidence="10 11">
    <name type="scientific">Rothia aerolata</name>
    <dbReference type="NCBI Taxonomy" id="1812262"/>
    <lineage>
        <taxon>Bacteria</taxon>
        <taxon>Bacillati</taxon>
        <taxon>Actinomycetota</taxon>
        <taxon>Actinomycetes</taxon>
        <taxon>Micrococcales</taxon>
        <taxon>Micrococcaceae</taxon>
        <taxon>Rothia</taxon>
    </lineage>
</organism>
<keyword evidence="5 8" id="KW-0472">Membrane</keyword>
<evidence type="ECO:0000256" key="1">
    <source>
        <dbReference type="ARBA" id="ARBA00004651"/>
    </source>
</evidence>
<feature type="transmembrane region" description="Helical" evidence="8">
    <location>
        <begin position="589"/>
        <end position="608"/>
    </location>
</feature>
<feature type="transmembrane region" description="Helical" evidence="8">
    <location>
        <begin position="399"/>
        <end position="416"/>
    </location>
</feature>
<accession>A0A917IRZ1</accession>
<keyword evidence="3 8" id="KW-0812">Transmembrane</keyword>
<dbReference type="EMBL" id="BMDC01000001">
    <property type="protein sequence ID" value="GGH61628.1"/>
    <property type="molecule type" value="Genomic_DNA"/>
</dbReference>
<dbReference type="InterPro" id="IPR050539">
    <property type="entry name" value="ThrE_Dicarb/AminoAcid_Exp"/>
</dbReference>
<dbReference type="RefSeq" id="WP_188359272.1">
    <property type="nucleotide sequence ID" value="NZ_BMDC01000001.1"/>
</dbReference>
<keyword evidence="2" id="KW-1003">Cell membrane</keyword>
<comment type="similarity">
    <text evidence="6">Belongs to the ThrE exporter (TC 2.A.79) family.</text>
</comment>
<evidence type="ECO:0000313" key="11">
    <source>
        <dbReference type="Proteomes" id="UP000600171"/>
    </source>
</evidence>
<dbReference type="AlphaFoldDB" id="A0A917IRZ1"/>
<keyword evidence="4 8" id="KW-1133">Transmembrane helix</keyword>
<dbReference type="InterPro" id="IPR010619">
    <property type="entry name" value="ThrE-like_N"/>
</dbReference>
<dbReference type="PANTHER" id="PTHR34390">
    <property type="entry name" value="UPF0442 PROTEIN YJJB-RELATED"/>
    <property type="match status" value="1"/>
</dbReference>
<evidence type="ECO:0000259" key="9">
    <source>
        <dbReference type="Pfam" id="PF06738"/>
    </source>
</evidence>
<dbReference type="GO" id="GO:0015744">
    <property type="term" value="P:succinate transport"/>
    <property type="evidence" value="ECO:0007669"/>
    <property type="project" value="TreeGrafter"/>
</dbReference>
<evidence type="ECO:0000313" key="10">
    <source>
        <dbReference type="EMBL" id="GGH61628.1"/>
    </source>
</evidence>
<feature type="transmembrane region" description="Helical" evidence="8">
    <location>
        <begin position="563"/>
        <end position="582"/>
    </location>
</feature>
<proteinExistence type="inferred from homology"/>
<dbReference type="PANTHER" id="PTHR34390:SF2">
    <property type="entry name" value="SUCCINATE TRANSPORTER SUBUNIT YJJP-RELATED"/>
    <property type="match status" value="1"/>
</dbReference>
<dbReference type="Proteomes" id="UP000600171">
    <property type="component" value="Unassembled WGS sequence"/>
</dbReference>
<evidence type="ECO:0000256" key="7">
    <source>
        <dbReference type="SAM" id="MobiDB-lite"/>
    </source>
</evidence>